<dbReference type="Proteomes" id="UP000016762">
    <property type="component" value="Unassembled WGS sequence"/>
</dbReference>
<proteinExistence type="predicted"/>
<accession>U2WU56</accession>
<gene>
    <name evidence="1" type="ORF">RS24_00788</name>
</gene>
<dbReference type="AlphaFoldDB" id="U2WU56"/>
<dbReference type="InterPro" id="IPR029063">
    <property type="entry name" value="SAM-dependent_MTases_sf"/>
</dbReference>
<keyword evidence="2" id="KW-1185">Reference proteome</keyword>
<dbReference type="InterPro" id="IPR030807">
    <property type="entry name" value="Methyltran_NanM"/>
</dbReference>
<dbReference type="EMBL" id="AWXE01000002">
    <property type="protein sequence ID" value="ERL47068.1"/>
    <property type="molecule type" value="Genomic_DNA"/>
</dbReference>
<dbReference type="NCBIfam" id="TIGR04371">
    <property type="entry name" value="methyltran_NanM"/>
    <property type="match status" value="1"/>
</dbReference>
<dbReference type="STRING" id="1397666.RS24_00788"/>
<dbReference type="SUPFAM" id="SSF53335">
    <property type="entry name" value="S-adenosyl-L-methionine-dependent methyltransferases"/>
    <property type="match status" value="1"/>
</dbReference>
<organism evidence="1 2">
    <name type="scientific">Candidatus Micropelagius thuwalensis</name>
    <dbReference type="NCBI Taxonomy" id="1397666"/>
    <lineage>
        <taxon>Bacteria</taxon>
        <taxon>Pseudomonadati</taxon>
        <taxon>Pseudomonadota</taxon>
        <taxon>Alphaproteobacteria</taxon>
        <taxon>PS1 clade</taxon>
        <taxon>Candidatus Micropelagius</taxon>
    </lineage>
</organism>
<comment type="caution">
    <text evidence="1">The sequence shown here is derived from an EMBL/GenBank/DDBJ whole genome shotgun (WGS) entry which is preliminary data.</text>
</comment>
<evidence type="ECO:0000313" key="1">
    <source>
        <dbReference type="EMBL" id="ERL47068.1"/>
    </source>
</evidence>
<keyword evidence="1" id="KW-0223">Dioxygenase</keyword>
<dbReference type="RefSeq" id="WP_021776825.1">
    <property type="nucleotide sequence ID" value="NZ_AWXE01000002.1"/>
</dbReference>
<dbReference type="OrthoDB" id="339886at2"/>
<dbReference type="GO" id="GO:0051213">
    <property type="term" value="F:dioxygenase activity"/>
    <property type="evidence" value="ECO:0007669"/>
    <property type="project" value="UniProtKB-KW"/>
</dbReference>
<name>U2WU56_9PROT</name>
<dbReference type="eggNOG" id="ENOG502ZSAH">
    <property type="taxonomic scope" value="Bacteria"/>
</dbReference>
<reference evidence="1 2" key="1">
    <citation type="journal article" date="2014" name="FEMS Microbiol. Ecol.">
        <title>Genomic differentiation among two strains of the PS1 clade isolated from geographically separated marine habitats.</title>
        <authorList>
            <person name="Jimenez-Infante F."/>
            <person name="Ngugi D.K."/>
            <person name="Alam I."/>
            <person name="Rashid M."/>
            <person name="Baalawi W."/>
            <person name="Kamau A.A."/>
            <person name="Bajic V.B."/>
            <person name="Stingl U."/>
        </authorList>
    </citation>
    <scope>NUCLEOTIDE SEQUENCE [LARGE SCALE GENOMIC DNA]</scope>
    <source>
        <strain evidence="1 2">RS24</strain>
    </source>
</reference>
<evidence type="ECO:0000313" key="2">
    <source>
        <dbReference type="Proteomes" id="UP000016762"/>
    </source>
</evidence>
<protein>
    <submittedName>
        <fullName evidence="1">Phytanoyl-CoA dioxygenase protein</fullName>
    </submittedName>
</protein>
<keyword evidence="1" id="KW-0560">Oxidoreductase</keyword>
<dbReference type="Gene3D" id="3.40.50.150">
    <property type="entry name" value="Vaccinia Virus protein VP39"/>
    <property type="match status" value="1"/>
</dbReference>
<sequence length="306" mass="35282">MDFNQLRSGKYPILSTFGFIDGVYTYHPSLSFGKKFLLKFIQKYIIGDRSILPYKLSTSDIQEMAYLHCKLMSEITNSIPISDIEVSSFGGPKDLFEIDGKKYTVPFLSYYRRYCFAQKHIAFKGNEIIVELGSGSGYQIEVLKKLYPNMTVLCFDLPSQLYLCEKYLSEALGEDKIVGIDETLTWEDLSGVQKGKVHFFGSWKVPLLINFDFDVFWNAASFGEMEPEIVKNYLKYIKGKAKWIYLLQARHGKETTGETHVINPITIGDYKNFLSDYNLLDEQDAWHAHKRLSQTGGYFEAIWVKK</sequence>